<evidence type="ECO:0000256" key="3">
    <source>
        <dbReference type="ARBA" id="ARBA00022729"/>
    </source>
</evidence>
<dbReference type="AlphaFoldDB" id="A0A1M5FWF5"/>
<reference evidence="8 9" key="1">
    <citation type="submission" date="2016-11" db="EMBL/GenBank/DDBJ databases">
        <authorList>
            <person name="Jaros S."/>
            <person name="Januszkiewicz K."/>
            <person name="Wedrychowicz H."/>
        </authorList>
    </citation>
    <scope>NUCLEOTIDE SEQUENCE [LARGE SCALE GENOMIC DNA]</scope>
    <source>
        <strain evidence="8 9">DSM 21986</strain>
    </source>
</reference>
<evidence type="ECO:0000256" key="1">
    <source>
        <dbReference type="ARBA" id="ARBA00004442"/>
    </source>
</evidence>
<keyword evidence="5" id="KW-0998">Cell outer membrane</keyword>
<keyword evidence="3" id="KW-0732">Signal</keyword>
<gene>
    <name evidence="8" type="ORF">SAMN05443144_1162</name>
</gene>
<evidence type="ECO:0000256" key="4">
    <source>
        <dbReference type="ARBA" id="ARBA00023136"/>
    </source>
</evidence>
<comment type="similarity">
    <text evidence="2">Belongs to the SusD family.</text>
</comment>
<dbReference type="Proteomes" id="UP000184041">
    <property type="component" value="Unassembled WGS sequence"/>
</dbReference>
<sequence>MKNLLLIVLLTTFLGCTDLNMSPLSSASTENWYNNKEEINISLNELYAFKYWLKASDSNTDDWLFRSSLTPVTSGTVTSEWGVASQRWSDSYEAITKANTIINHLQNSGDIAITEQEKQQYISEAKFIRAAQYAKLIFNFGDVVYYTDKIPLEEAYTTGRTGKEEVLQHIYDDFDAAIANLPVEYPNSELSRATKGTALAYKARTALYNEDWNIAQQAARQVIDMDTYQLYPDYGELFQPSTRKTVETIFTLPRSDEFGVNNYAGRLPSRNRGGYAAENPSFDLFYTYLCTDGLPIDESPLFDPEKPFENRDPRLSYTIVPFSTLHLGIVYQPHPDTLRVYSSLTNGMIDNHDNRAVNQYASFNGLLWKKGIDESFVDDYSDDSDIILMRYADILLIYAEAKIELDEIDGTVLDAINKVRARAYKVDPSAIGKYPAVTTTNQQELRKIVRTERRMEFAFEGLRYKDLIRWRIAEKALNRPNYGLLDPEPLRQRVVNQGDWFLPYGPEIDEDGIPSYTQLVNEQLIKQITDRNFDSRQYLMPIPASEIQINKNLEQNPGY</sequence>
<dbReference type="InterPro" id="IPR012944">
    <property type="entry name" value="SusD_RagB_dom"/>
</dbReference>
<feature type="domain" description="SusD-like N-terminal" evidence="7">
    <location>
        <begin position="78"/>
        <end position="206"/>
    </location>
</feature>
<proteinExistence type="inferred from homology"/>
<dbReference type="PROSITE" id="PS51257">
    <property type="entry name" value="PROKAR_LIPOPROTEIN"/>
    <property type="match status" value="1"/>
</dbReference>
<keyword evidence="9" id="KW-1185">Reference proteome</keyword>
<protein>
    <submittedName>
        <fullName evidence="8">Starch-binding associating with outer membrane</fullName>
    </submittedName>
</protein>
<organism evidence="8 9">
    <name type="scientific">Fodinibius roseus</name>
    <dbReference type="NCBI Taxonomy" id="1194090"/>
    <lineage>
        <taxon>Bacteria</taxon>
        <taxon>Pseudomonadati</taxon>
        <taxon>Balneolota</taxon>
        <taxon>Balneolia</taxon>
        <taxon>Balneolales</taxon>
        <taxon>Balneolaceae</taxon>
        <taxon>Fodinibius</taxon>
    </lineage>
</organism>
<evidence type="ECO:0000313" key="9">
    <source>
        <dbReference type="Proteomes" id="UP000184041"/>
    </source>
</evidence>
<dbReference type="RefSeq" id="WP_073065790.1">
    <property type="nucleotide sequence ID" value="NZ_FQUS01000016.1"/>
</dbReference>
<dbReference type="STRING" id="1194090.SAMN05443144_1162"/>
<feature type="domain" description="RagB/SusD" evidence="6">
    <location>
        <begin position="269"/>
        <end position="559"/>
    </location>
</feature>
<dbReference type="GO" id="GO:0009279">
    <property type="term" value="C:cell outer membrane"/>
    <property type="evidence" value="ECO:0007669"/>
    <property type="project" value="UniProtKB-SubCell"/>
</dbReference>
<comment type="subcellular location">
    <subcellularLocation>
        <location evidence="1">Cell outer membrane</location>
    </subcellularLocation>
</comment>
<evidence type="ECO:0000256" key="5">
    <source>
        <dbReference type="ARBA" id="ARBA00023237"/>
    </source>
</evidence>
<dbReference type="InterPro" id="IPR011990">
    <property type="entry name" value="TPR-like_helical_dom_sf"/>
</dbReference>
<dbReference type="Pfam" id="PF14322">
    <property type="entry name" value="SusD-like_3"/>
    <property type="match status" value="1"/>
</dbReference>
<evidence type="ECO:0000259" key="6">
    <source>
        <dbReference type="Pfam" id="PF07980"/>
    </source>
</evidence>
<dbReference type="Gene3D" id="1.25.40.390">
    <property type="match status" value="1"/>
</dbReference>
<dbReference type="InterPro" id="IPR033985">
    <property type="entry name" value="SusD-like_N"/>
</dbReference>
<dbReference type="EMBL" id="FQUS01000016">
    <property type="protein sequence ID" value="SHF95900.1"/>
    <property type="molecule type" value="Genomic_DNA"/>
</dbReference>
<evidence type="ECO:0000313" key="8">
    <source>
        <dbReference type="EMBL" id="SHF95900.1"/>
    </source>
</evidence>
<evidence type="ECO:0000259" key="7">
    <source>
        <dbReference type="Pfam" id="PF14322"/>
    </source>
</evidence>
<keyword evidence="4" id="KW-0472">Membrane</keyword>
<dbReference type="Pfam" id="PF07980">
    <property type="entry name" value="SusD_RagB"/>
    <property type="match status" value="1"/>
</dbReference>
<dbReference type="CDD" id="cd08977">
    <property type="entry name" value="SusD"/>
    <property type="match status" value="1"/>
</dbReference>
<dbReference type="SUPFAM" id="SSF48452">
    <property type="entry name" value="TPR-like"/>
    <property type="match status" value="1"/>
</dbReference>
<name>A0A1M5FWF5_9BACT</name>
<accession>A0A1M5FWF5</accession>
<dbReference type="OrthoDB" id="621018at2"/>
<evidence type="ECO:0000256" key="2">
    <source>
        <dbReference type="ARBA" id="ARBA00006275"/>
    </source>
</evidence>